<keyword evidence="3 9" id="KW-0602">Photosynthesis</keyword>
<dbReference type="Pfam" id="PF01078">
    <property type="entry name" value="Mg_chelatase"/>
    <property type="match status" value="1"/>
</dbReference>
<dbReference type="InterPro" id="IPR041702">
    <property type="entry name" value="BchD/ChlD_VWA"/>
</dbReference>
<dbReference type="Proteomes" id="UP001205105">
    <property type="component" value="Unassembled WGS sequence"/>
</dbReference>
<dbReference type="Pfam" id="PF17863">
    <property type="entry name" value="AAA_lid_2"/>
    <property type="match status" value="1"/>
</dbReference>
<evidence type="ECO:0000256" key="6">
    <source>
        <dbReference type="ARBA" id="ARBA00022840"/>
    </source>
</evidence>
<comment type="similarity">
    <text evidence="2 9">Belongs to the Mg-chelatase subunits D/I family.</text>
</comment>
<dbReference type="PANTHER" id="PTHR43473:SF2">
    <property type="entry name" value="MAGNESIUM-CHELATASE SUBUNIT CHLD, CHLOROPLASTIC"/>
    <property type="match status" value="1"/>
</dbReference>
<dbReference type="EC" id="6.6.1.1" evidence="9"/>
<comment type="caution">
    <text evidence="12">The sequence shown here is derived from an EMBL/GenBank/DDBJ whole genome shotgun (WGS) entry which is preliminary data.</text>
</comment>
<dbReference type="SUPFAM" id="SSF52540">
    <property type="entry name" value="P-loop containing nucleoside triphosphate hydrolases"/>
    <property type="match status" value="1"/>
</dbReference>
<evidence type="ECO:0000313" key="13">
    <source>
        <dbReference type="Proteomes" id="UP001205105"/>
    </source>
</evidence>
<evidence type="ECO:0000256" key="4">
    <source>
        <dbReference type="ARBA" id="ARBA00022598"/>
    </source>
</evidence>
<dbReference type="InterPro" id="IPR000523">
    <property type="entry name" value="Mg_chelatse_chII-like_cat_dom"/>
</dbReference>
<dbReference type="SUPFAM" id="SSF53300">
    <property type="entry name" value="vWA-like"/>
    <property type="match status" value="1"/>
</dbReference>
<dbReference type="SMART" id="SM00327">
    <property type="entry name" value="VWA"/>
    <property type="match status" value="1"/>
</dbReference>
<dbReference type="InterPro" id="IPR027417">
    <property type="entry name" value="P-loop_NTPase"/>
</dbReference>
<dbReference type="InterPro" id="IPR002035">
    <property type="entry name" value="VWF_A"/>
</dbReference>
<reference evidence="12" key="1">
    <citation type="submission" date="2020-11" db="EMBL/GenBank/DDBJ databases">
        <title>Chlorella ohadii genome sequencing and assembly.</title>
        <authorList>
            <person name="Murik O."/>
            <person name="Treves H."/>
            <person name="Kedem I."/>
            <person name="Shotland Y."/>
            <person name="Kaplan A."/>
        </authorList>
    </citation>
    <scope>NUCLEOTIDE SEQUENCE</scope>
    <source>
        <strain evidence="12">1</strain>
    </source>
</reference>
<feature type="region of interest" description="Disordered" evidence="10">
    <location>
        <begin position="361"/>
        <end position="413"/>
    </location>
</feature>
<keyword evidence="5 9" id="KW-0547">Nucleotide-binding</keyword>
<evidence type="ECO:0000256" key="1">
    <source>
        <dbReference type="ARBA" id="ARBA00005173"/>
    </source>
</evidence>
<feature type="domain" description="VWFA" evidence="11">
    <location>
        <begin position="538"/>
        <end position="711"/>
    </location>
</feature>
<dbReference type="GO" id="GO:0015979">
    <property type="term" value="P:photosynthesis"/>
    <property type="evidence" value="ECO:0007669"/>
    <property type="project" value="UniProtKB-UniRule"/>
</dbReference>
<keyword evidence="7 9" id="KW-0149">Chlorophyll biosynthesis</keyword>
<dbReference type="PROSITE" id="PS50234">
    <property type="entry name" value="VWFA"/>
    <property type="match status" value="1"/>
</dbReference>
<accession>A0AAD5DE91</accession>
<keyword evidence="4 9" id="KW-0436">Ligase</keyword>
<dbReference type="NCBIfam" id="TIGR02031">
    <property type="entry name" value="BchD-ChlD"/>
    <property type="match status" value="1"/>
</dbReference>
<feature type="region of interest" description="Disordered" evidence="10">
    <location>
        <begin position="1"/>
        <end position="35"/>
    </location>
</feature>
<dbReference type="Gene3D" id="1.10.8.80">
    <property type="entry name" value="Magnesium chelatase subunit I, C-Terminal domain"/>
    <property type="match status" value="1"/>
</dbReference>
<evidence type="ECO:0000256" key="8">
    <source>
        <dbReference type="ARBA" id="ARBA00048693"/>
    </source>
</evidence>
<comment type="subunit">
    <text evidence="9">The magnesium chelatase complex is a heterotrimer consisting of subunits CHLI, CHLD, AND CHLH.</text>
</comment>
<name>A0AAD5DE91_9CHLO</name>
<comment type="activity regulation">
    <text evidence="9">Redox regulation; active in reducing conditions, inactive in oxidizing conditions.</text>
</comment>
<dbReference type="Gene3D" id="3.40.50.300">
    <property type="entry name" value="P-loop containing nucleotide triphosphate hydrolases"/>
    <property type="match status" value="1"/>
</dbReference>
<evidence type="ECO:0000256" key="2">
    <source>
        <dbReference type="ARBA" id="ARBA00005799"/>
    </source>
</evidence>
<protein>
    <recommendedName>
        <fullName evidence="9">Mg-protoporphyrin IX chelatase</fullName>
        <ecNumber evidence="9">6.6.1.1</ecNumber>
    </recommendedName>
</protein>
<comment type="catalytic activity">
    <reaction evidence="8 9">
        <text>protoporphyrin IX + Mg(2+) + ATP + H2O = Mg-protoporphyrin IX + ADP + phosphate + 3 H(+)</text>
        <dbReference type="Rhea" id="RHEA:13961"/>
        <dbReference type="ChEBI" id="CHEBI:15377"/>
        <dbReference type="ChEBI" id="CHEBI:15378"/>
        <dbReference type="ChEBI" id="CHEBI:18420"/>
        <dbReference type="ChEBI" id="CHEBI:30616"/>
        <dbReference type="ChEBI" id="CHEBI:43474"/>
        <dbReference type="ChEBI" id="CHEBI:57306"/>
        <dbReference type="ChEBI" id="CHEBI:60492"/>
        <dbReference type="ChEBI" id="CHEBI:456216"/>
        <dbReference type="EC" id="6.6.1.1"/>
    </reaction>
</comment>
<dbReference type="Pfam" id="PF13519">
    <property type="entry name" value="VWA_2"/>
    <property type="match status" value="1"/>
</dbReference>
<dbReference type="Gene3D" id="3.40.50.410">
    <property type="entry name" value="von Willebrand factor, type A domain"/>
    <property type="match status" value="1"/>
</dbReference>
<keyword evidence="6 9" id="KW-0067">ATP-binding</keyword>
<comment type="subcellular location">
    <subcellularLocation>
        <location evidence="9">Plastid</location>
        <location evidence="9">Chloroplast</location>
    </subcellularLocation>
</comment>
<dbReference type="InterPro" id="IPR036465">
    <property type="entry name" value="vWFA_dom_sf"/>
</dbReference>
<dbReference type="AlphaFoldDB" id="A0AAD5DE91"/>
<dbReference type="InterPro" id="IPR011776">
    <property type="entry name" value="Mg_chelatase_ATPase-dsu"/>
</dbReference>
<proteinExistence type="inferred from homology"/>
<dbReference type="PANTHER" id="PTHR43473">
    <property type="entry name" value="MAGNESIUM-CHELATASE SUBUNIT CHLD, CHLOROPLASTIC"/>
    <property type="match status" value="1"/>
</dbReference>
<dbReference type="GO" id="GO:0015995">
    <property type="term" value="P:chlorophyll biosynthetic process"/>
    <property type="evidence" value="ECO:0007669"/>
    <property type="project" value="UniProtKB-KW"/>
</dbReference>
<feature type="compositionally biased region" description="Low complexity" evidence="10">
    <location>
        <begin position="397"/>
        <end position="406"/>
    </location>
</feature>
<organism evidence="12 13">
    <name type="scientific">Chlorella ohadii</name>
    <dbReference type="NCBI Taxonomy" id="2649997"/>
    <lineage>
        <taxon>Eukaryota</taxon>
        <taxon>Viridiplantae</taxon>
        <taxon>Chlorophyta</taxon>
        <taxon>core chlorophytes</taxon>
        <taxon>Trebouxiophyceae</taxon>
        <taxon>Chlorellales</taxon>
        <taxon>Chlorellaceae</taxon>
        <taxon>Chlorella clade</taxon>
        <taxon>Chlorella</taxon>
    </lineage>
</organism>
<keyword evidence="9" id="KW-0934">Plastid</keyword>
<dbReference type="GO" id="GO:0009507">
    <property type="term" value="C:chloroplast"/>
    <property type="evidence" value="ECO:0007669"/>
    <property type="project" value="UniProtKB-SubCell"/>
</dbReference>
<evidence type="ECO:0000256" key="7">
    <source>
        <dbReference type="ARBA" id="ARBA00023171"/>
    </source>
</evidence>
<evidence type="ECO:0000256" key="5">
    <source>
        <dbReference type="ARBA" id="ARBA00022741"/>
    </source>
</evidence>
<gene>
    <name evidence="12" type="ORF">COHA_010180</name>
</gene>
<keyword evidence="9" id="KW-0150">Chloroplast</keyword>
<evidence type="ECO:0000256" key="10">
    <source>
        <dbReference type="SAM" id="MobiDB-lite"/>
    </source>
</evidence>
<dbReference type="InterPro" id="IPR041628">
    <property type="entry name" value="ChlI/MoxR_AAA_lid"/>
</dbReference>
<comment type="function">
    <text evidence="9">Involved in chlorophyll biosynthesis. Catalyzes the insertion of magnesium ion into protoporphyrin IX to yield Mg-protoporphyrin IX.</text>
</comment>
<evidence type="ECO:0000256" key="9">
    <source>
        <dbReference type="RuleBase" id="RU362087"/>
    </source>
</evidence>
<dbReference type="CDD" id="cd01451">
    <property type="entry name" value="vWA_Magnesium_chelatase"/>
    <property type="match status" value="1"/>
</dbReference>
<dbReference type="GO" id="GO:0005524">
    <property type="term" value="F:ATP binding"/>
    <property type="evidence" value="ECO:0007669"/>
    <property type="project" value="UniProtKB-UniRule"/>
</dbReference>
<sequence length="720" mass="76878">MASMLSSHEAAGGGSSWGSRDEAGGGGGTLQGSMEASWEYSGPRSFPMLSVVRLEHIKHALLLGAVDTGIGGIVIAGGHGVAKSVLARSLIDLLPPIEVAAASWCNADPDRPEEWEDGLAERLGGAAPARAVRPAPFVTVPLGVTEDRLLGTVDVEASMREGRPVFMPGLLAQCHRGVLYVDDINLLDEGICSLLLSAVAAGRNTVEREGISVSHPCTPLLIATYNPEEGELREGVLDRFAIGLSADIEYGVEARVQAVLAAERFQDSRPEVLSETEWGTEQLKLAVLAARETLPDVQIAEKHVRFLVEQAARLGCQGQRAEVFAARVARAAAALRGSDRVEGPDLQTAVQLAILPRATLSEPQVVQQQRPPPPPPPRSSKEQQEEEDRENQDQRDQQQQPPDEQQASGGLTVSSKQTVLTASSTLQVEAPAEFMVGVQDVALDPGVLFFALQQKRLRGRSGRSRNVVFSQDRGRYVKPMIPKGKVRRLAVDATLRAAAPYQLSRRRRAAASGKPARKIYIDQDDLRSKRLARKSRCLVLFVVDASGSMALNRMAAAKGAALRLLGQSYVSRDYVAVLPFHGDQAEVLVPPSRAIALAKRRLEVLPCGGGTPLAHALSLACRMGTNAQQKGEVGRCLVVLITDGRANGVLNQEVLDMAKRLGASGLKLLVIDTESRYISRGFAKEIATAAGGRYHRLPNAIDAVAAIAAAAGTAVAEAGR</sequence>
<evidence type="ECO:0000313" key="12">
    <source>
        <dbReference type="EMBL" id="KAI7835947.1"/>
    </source>
</evidence>
<keyword evidence="13" id="KW-1185">Reference proteome</keyword>
<dbReference type="GO" id="GO:0016851">
    <property type="term" value="F:magnesium chelatase activity"/>
    <property type="evidence" value="ECO:0007669"/>
    <property type="project" value="UniProtKB-UniRule"/>
</dbReference>
<comment type="pathway">
    <text evidence="1 9">Porphyrin-containing compound metabolism; chlorophyll biosynthesis.</text>
</comment>
<evidence type="ECO:0000259" key="11">
    <source>
        <dbReference type="PROSITE" id="PS50234"/>
    </source>
</evidence>
<dbReference type="EMBL" id="JADXDR010000214">
    <property type="protein sequence ID" value="KAI7835947.1"/>
    <property type="molecule type" value="Genomic_DNA"/>
</dbReference>
<evidence type="ECO:0000256" key="3">
    <source>
        <dbReference type="ARBA" id="ARBA00022531"/>
    </source>
</evidence>